<dbReference type="AlphaFoldDB" id="A0A1L9CGW1"/>
<dbReference type="EMBL" id="CP050898">
    <property type="protein sequence ID" value="QIX20443.1"/>
    <property type="molecule type" value="Genomic_DNA"/>
</dbReference>
<dbReference type="Proteomes" id="UP000500870">
    <property type="component" value="Chromosome 1"/>
</dbReference>
<dbReference type="Pfam" id="PF18931">
    <property type="entry name" value="DUF5680"/>
    <property type="match status" value="1"/>
</dbReference>
<dbReference type="InterPro" id="IPR043735">
    <property type="entry name" value="DUF5680"/>
</dbReference>
<protein>
    <submittedName>
        <fullName evidence="1">Uncharacterized protein</fullName>
    </submittedName>
</protein>
<name>A0A1L9CGW1_9HYPH</name>
<proteinExistence type="predicted"/>
<sequence length="150" mass="16941">MLEEFIVRAKSATYVGGGNKSATPTRTGSHDLGYRDGDWHYIDSYFGGTDFIGQEVVWHRGTAMWAMNYHGRILRPDMIDATTAGMVIQRSLSTLYREGRFLGGFTHSVENLVYVDTNAGEFQSFTGVERIYLGHFETYRLDYHGGVIKP</sequence>
<organism evidence="1 2">
    <name type="scientific">Agrobacterium pusense</name>
    <dbReference type="NCBI Taxonomy" id="648995"/>
    <lineage>
        <taxon>Bacteria</taxon>
        <taxon>Pseudomonadati</taxon>
        <taxon>Pseudomonadota</taxon>
        <taxon>Alphaproteobacteria</taxon>
        <taxon>Hyphomicrobiales</taxon>
        <taxon>Rhizobiaceae</taxon>
        <taxon>Rhizobium/Agrobacterium group</taxon>
        <taxon>Agrobacterium</taxon>
    </lineage>
</organism>
<evidence type="ECO:0000313" key="1">
    <source>
        <dbReference type="EMBL" id="QIX20443.1"/>
    </source>
</evidence>
<reference evidence="1 2" key="1">
    <citation type="submission" date="2020-04" db="EMBL/GenBank/DDBJ databases">
        <title>FDA dAtabase for Regulatory Grade micrObial Sequences (FDA-ARGOS): Supporting development and validation of Infectious Disease Dx tests.</title>
        <authorList>
            <person name="Sciortino C."/>
            <person name="Tallon L."/>
            <person name="Sadzewicz L."/>
            <person name="Vavikolanu K."/>
            <person name="Mehta A."/>
            <person name="Aluvathingal J."/>
            <person name="Nadendla S."/>
            <person name="Nandy P."/>
            <person name="Geyer C."/>
            <person name="Yan Y."/>
            <person name="Sichtig H."/>
        </authorList>
    </citation>
    <scope>NUCLEOTIDE SEQUENCE [LARGE SCALE GENOMIC DNA]</scope>
    <source>
        <strain evidence="1 2">FDAARGOS_633</strain>
    </source>
</reference>
<accession>A0A1L9CGW1</accession>
<gene>
    <name evidence="1" type="ORF">FOB41_04475</name>
</gene>
<evidence type="ECO:0000313" key="2">
    <source>
        <dbReference type="Proteomes" id="UP000500870"/>
    </source>
</evidence>
<dbReference type="RefSeq" id="WP_037092778.1">
    <property type="nucleotide sequence ID" value="NZ_CP050898.1"/>
</dbReference>